<gene>
    <name evidence="2" type="ORF">SNAT2548_LOCUS22939</name>
</gene>
<feature type="compositionally biased region" description="Basic residues" evidence="1">
    <location>
        <begin position="270"/>
        <end position="290"/>
    </location>
</feature>
<comment type="caution">
    <text evidence="2">The sequence shown here is derived from an EMBL/GenBank/DDBJ whole genome shotgun (WGS) entry which is preliminary data.</text>
</comment>
<accession>A0A812R6P8</accession>
<dbReference type="OrthoDB" id="421521at2759"/>
<dbReference type="Proteomes" id="UP000604046">
    <property type="component" value="Unassembled WGS sequence"/>
</dbReference>
<organism evidence="2 3">
    <name type="scientific">Symbiodinium natans</name>
    <dbReference type="NCBI Taxonomy" id="878477"/>
    <lineage>
        <taxon>Eukaryota</taxon>
        <taxon>Sar</taxon>
        <taxon>Alveolata</taxon>
        <taxon>Dinophyceae</taxon>
        <taxon>Suessiales</taxon>
        <taxon>Symbiodiniaceae</taxon>
        <taxon>Symbiodinium</taxon>
    </lineage>
</organism>
<dbReference type="AlphaFoldDB" id="A0A812R6P8"/>
<protein>
    <submittedName>
        <fullName evidence="2">Uncharacterized protein</fullName>
    </submittedName>
</protein>
<name>A0A812R6P8_9DINO</name>
<evidence type="ECO:0000313" key="3">
    <source>
        <dbReference type="Proteomes" id="UP000604046"/>
    </source>
</evidence>
<sequence length="319" mass="35418">MADSSKVLETMASQLSAVAAGLEALRVQGAAQTAANAETADKLEEMQRRISQHDALLTGDGPSVLSTAAPVARPQDWEIRIHGDAGPTQSVTREECAAMITEALQTKVGPALQAAFSQVGAELVQHAEKINTLEHEVRMLKIRTAWTEKDLLYSQIEDAKRTLVLRNFPDWTTAADRELTVAEALKENNLGYLEWGLTTTTLEGTDGKKFLAPISILTVPTYAARKKVMEVCSRAVVRYWHEVKDEGRTRRRPTRLQTARTRLEVSARPLRPKRQKTKHRPHSPHRKSGRSRPGTGTFPSRWRQESPNSKGVSVLLCTD</sequence>
<dbReference type="EMBL" id="CAJNDS010002302">
    <property type="protein sequence ID" value="CAE7421661.1"/>
    <property type="molecule type" value="Genomic_DNA"/>
</dbReference>
<feature type="region of interest" description="Disordered" evidence="1">
    <location>
        <begin position="247"/>
        <end position="319"/>
    </location>
</feature>
<proteinExistence type="predicted"/>
<reference evidence="2" key="1">
    <citation type="submission" date="2021-02" db="EMBL/GenBank/DDBJ databases">
        <authorList>
            <person name="Dougan E. K."/>
            <person name="Rhodes N."/>
            <person name="Thang M."/>
            <person name="Chan C."/>
        </authorList>
    </citation>
    <scope>NUCLEOTIDE SEQUENCE</scope>
</reference>
<evidence type="ECO:0000256" key="1">
    <source>
        <dbReference type="SAM" id="MobiDB-lite"/>
    </source>
</evidence>
<evidence type="ECO:0000313" key="2">
    <source>
        <dbReference type="EMBL" id="CAE7421661.1"/>
    </source>
</evidence>
<keyword evidence="3" id="KW-1185">Reference proteome</keyword>